<proteinExistence type="predicted"/>
<reference evidence="2" key="1">
    <citation type="submission" date="2019-10" db="EMBL/GenBank/DDBJ databases">
        <title>Conservation and host-specific expression of non-tandemly repeated heterogenous ribosome RNA gene in arbuscular mycorrhizal fungi.</title>
        <authorList>
            <person name="Maeda T."/>
            <person name="Kobayashi Y."/>
            <person name="Nakagawa T."/>
            <person name="Ezawa T."/>
            <person name="Yamaguchi K."/>
            <person name="Bino T."/>
            <person name="Nishimoto Y."/>
            <person name="Shigenobu S."/>
            <person name="Kawaguchi M."/>
        </authorList>
    </citation>
    <scope>NUCLEOTIDE SEQUENCE</scope>
    <source>
        <strain evidence="2">HR1</strain>
    </source>
</reference>
<comment type="caution">
    <text evidence="2">The sequence shown here is derived from an EMBL/GenBank/DDBJ whole genome shotgun (WGS) entry which is preliminary data.</text>
</comment>
<sequence length="113" mass="12719">MNPHTITDMLTSKDKGKDKKKAKYFTTEVIKEVLLQPVVSQAEITQELSTLPSSLPNQTLTSNNSSASIPDTPDKEKKTKTQDNETSHIITGYQTHFRCTFIHNIILYDIPAK</sequence>
<name>A0A8H3LT82_9GLOM</name>
<evidence type="ECO:0000313" key="3">
    <source>
        <dbReference type="Proteomes" id="UP000615446"/>
    </source>
</evidence>
<protein>
    <submittedName>
        <fullName evidence="2">Uncharacterized protein</fullName>
    </submittedName>
</protein>
<dbReference type="Proteomes" id="UP000615446">
    <property type="component" value="Unassembled WGS sequence"/>
</dbReference>
<dbReference type="AlphaFoldDB" id="A0A8H3LT82"/>
<gene>
    <name evidence="2" type="ORF">RCL2_001940200</name>
</gene>
<dbReference type="EMBL" id="BLAL01000215">
    <property type="protein sequence ID" value="GES92634.1"/>
    <property type="molecule type" value="Genomic_DNA"/>
</dbReference>
<evidence type="ECO:0000256" key="1">
    <source>
        <dbReference type="SAM" id="MobiDB-lite"/>
    </source>
</evidence>
<feature type="compositionally biased region" description="Basic and acidic residues" evidence="1">
    <location>
        <begin position="72"/>
        <end position="86"/>
    </location>
</feature>
<feature type="region of interest" description="Disordered" evidence="1">
    <location>
        <begin position="50"/>
        <end position="86"/>
    </location>
</feature>
<organism evidence="2 3">
    <name type="scientific">Rhizophagus clarus</name>
    <dbReference type="NCBI Taxonomy" id="94130"/>
    <lineage>
        <taxon>Eukaryota</taxon>
        <taxon>Fungi</taxon>
        <taxon>Fungi incertae sedis</taxon>
        <taxon>Mucoromycota</taxon>
        <taxon>Glomeromycotina</taxon>
        <taxon>Glomeromycetes</taxon>
        <taxon>Glomerales</taxon>
        <taxon>Glomeraceae</taxon>
        <taxon>Rhizophagus</taxon>
    </lineage>
</organism>
<accession>A0A8H3LT82</accession>
<evidence type="ECO:0000313" key="2">
    <source>
        <dbReference type="EMBL" id="GES92634.1"/>
    </source>
</evidence>
<feature type="compositionally biased region" description="Polar residues" evidence="1">
    <location>
        <begin position="50"/>
        <end position="69"/>
    </location>
</feature>